<dbReference type="PANTHER" id="PTHR30469">
    <property type="entry name" value="MULTIDRUG RESISTANCE PROTEIN MDTA"/>
    <property type="match status" value="1"/>
</dbReference>
<reference evidence="7 8" key="1">
    <citation type="journal article" date="2016" name="Nat. Commun.">
        <title>Thousands of microbial genomes shed light on interconnected biogeochemical processes in an aquifer system.</title>
        <authorList>
            <person name="Anantharaman K."/>
            <person name="Brown C.T."/>
            <person name="Hug L.A."/>
            <person name="Sharon I."/>
            <person name="Castelle C.J."/>
            <person name="Probst A.J."/>
            <person name="Thomas B.C."/>
            <person name="Singh A."/>
            <person name="Wilkins M.J."/>
            <person name="Karaoz U."/>
            <person name="Brodie E.L."/>
            <person name="Williams K.H."/>
            <person name="Hubbard S.S."/>
            <person name="Banfield J.F."/>
        </authorList>
    </citation>
    <scope>NUCLEOTIDE SEQUENCE [LARGE SCALE GENOMIC DNA]</scope>
</reference>
<dbReference type="SUPFAM" id="SSF111369">
    <property type="entry name" value="HlyD-like secretion proteins"/>
    <property type="match status" value="1"/>
</dbReference>
<dbReference type="NCBIfam" id="TIGR01730">
    <property type="entry name" value="RND_mfp"/>
    <property type="match status" value="1"/>
</dbReference>
<gene>
    <name evidence="7" type="ORF">A2519_03025</name>
</gene>
<feature type="domain" description="Multidrug resistance protein MdtA-like C-terminal permuted SH3" evidence="6">
    <location>
        <begin position="281"/>
        <end position="338"/>
    </location>
</feature>
<protein>
    <submittedName>
        <fullName evidence="7">Uncharacterized protein</fullName>
    </submittedName>
</protein>
<dbReference type="InterPro" id="IPR058627">
    <property type="entry name" value="MdtA-like_C"/>
</dbReference>
<evidence type="ECO:0000313" key="7">
    <source>
        <dbReference type="EMBL" id="OGK01834.1"/>
    </source>
</evidence>
<comment type="similarity">
    <text evidence="2">Belongs to the membrane fusion protein (MFP) (TC 8.A.1) family.</text>
</comment>
<dbReference type="PANTHER" id="PTHR30469:SF36">
    <property type="entry name" value="BLL3903 PROTEIN"/>
    <property type="match status" value="1"/>
</dbReference>
<evidence type="ECO:0000259" key="5">
    <source>
        <dbReference type="Pfam" id="PF25954"/>
    </source>
</evidence>
<dbReference type="Gene3D" id="2.40.30.170">
    <property type="match status" value="1"/>
</dbReference>
<keyword evidence="3" id="KW-0813">Transport</keyword>
<sequence length="353" mass="37362">MRTTKGKIVLAAAVIIALAIPKLLMDRPAAPGARKDKRLSGPVTVSIIVAKPESMQEKVVTTGTLLPSENVELMNEISGRVARISFTEGSAVQKGALLVKINDADLQAQLQKATANLVVANDKEARQKVLLEQAAISREMYESTVRDLASARADVALLNAQIEKTEIRAPFNGKIGLRYVSEGSYLPVGTMIASCVSTNPLRLEFAVPEQYFSRITTGTALSYTIQGIETPFTGSIYAGEPKVDEATRSVRFRALCPNPGNKIPSGAFAKVEIALGDKKKALLVPSEALVPTINGQNLYVIKAGMATLVPITIGTREAARVEINAGLAAGDTVVASGVLMLQPGALVRISGAD</sequence>
<dbReference type="Pfam" id="PF25954">
    <property type="entry name" value="Beta-barrel_RND_2"/>
    <property type="match status" value="1"/>
</dbReference>
<organism evidence="7 8">
    <name type="scientific">Candidatus Raymondbacteria bacterium RIFOXYD12_FULL_49_13</name>
    <dbReference type="NCBI Taxonomy" id="1817890"/>
    <lineage>
        <taxon>Bacteria</taxon>
        <taxon>Raymondiibacteriota</taxon>
    </lineage>
</organism>
<feature type="domain" description="Multidrug resistance protein MdtA-like barrel-sandwich hybrid" evidence="4">
    <location>
        <begin position="70"/>
        <end position="190"/>
    </location>
</feature>
<dbReference type="AlphaFoldDB" id="A0A1F7F599"/>
<feature type="domain" description="CusB-like beta-barrel" evidence="5">
    <location>
        <begin position="203"/>
        <end position="274"/>
    </location>
</feature>
<dbReference type="InterPro" id="IPR058625">
    <property type="entry name" value="MdtA-like_BSH"/>
</dbReference>
<name>A0A1F7F599_UNCRA</name>
<evidence type="ECO:0000256" key="3">
    <source>
        <dbReference type="ARBA" id="ARBA00022448"/>
    </source>
</evidence>
<evidence type="ECO:0000256" key="1">
    <source>
        <dbReference type="ARBA" id="ARBA00004196"/>
    </source>
</evidence>
<dbReference type="EMBL" id="MFYX01000118">
    <property type="protein sequence ID" value="OGK01834.1"/>
    <property type="molecule type" value="Genomic_DNA"/>
</dbReference>
<proteinExistence type="inferred from homology"/>
<evidence type="ECO:0000259" key="4">
    <source>
        <dbReference type="Pfam" id="PF25917"/>
    </source>
</evidence>
<evidence type="ECO:0000313" key="8">
    <source>
        <dbReference type="Proteomes" id="UP000179243"/>
    </source>
</evidence>
<dbReference type="Pfam" id="PF25967">
    <property type="entry name" value="RND-MFP_C"/>
    <property type="match status" value="1"/>
</dbReference>
<dbReference type="Proteomes" id="UP000179243">
    <property type="component" value="Unassembled WGS sequence"/>
</dbReference>
<dbReference type="GO" id="GO:1990281">
    <property type="term" value="C:efflux pump complex"/>
    <property type="evidence" value="ECO:0007669"/>
    <property type="project" value="TreeGrafter"/>
</dbReference>
<evidence type="ECO:0000256" key="2">
    <source>
        <dbReference type="ARBA" id="ARBA00009477"/>
    </source>
</evidence>
<dbReference type="InterPro" id="IPR058792">
    <property type="entry name" value="Beta-barrel_RND_2"/>
</dbReference>
<dbReference type="Gene3D" id="2.40.420.20">
    <property type="match status" value="1"/>
</dbReference>
<dbReference type="Gene3D" id="1.10.287.470">
    <property type="entry name" value="Helix hairpin bin"/>
    <property type="match status" value="1"/>
</dbReference>
<dbReference type="Gene3D" id="2.40.50.100">
    <property type="match status" value="1"/>
</dbReference>
<comment type="caution">
    <text evidence="7">The sequence shown here is derived from an EMBL/GenBank/DDBJ whole genome shotgun (WGS) entry which is preliminary data.</text>
</comment>
<dbReference type="InterPro" id="IPR006143">
    <property type="entry name" value="RND_pump_MFP"/>
</dbReference>
<dbReference type="Pfam" id="PF25917">
    <property type="entry name" value="BSH_RND"/>
    <property type="match status" value="1"/>
</dbReference>
<dbReference type="GO" id="GO:0015562">
    <property type="term" value="F:efflux transmembrane transporter activity"/>
    <property type="evidence" value="ECO:0007669"/>
    <property type="project" value="TreeGrafter"/>
</dbReference>
<accession>A0A1F7F599</accession>
<evidence type="ECO:0000259" key="6">
    <source>
        <dbReference type="Pfam" id="PF25967"/>
    </source>
</evidence>
<comment type="subcellular location">
    <subcellularLocation>
        <location evidence="1">Cell envelope</location>
    </subcellularLocation>
</comment>